<comment type="similarity">
    <text evidence="1">Belongs to the LysR transcriptional regulatory family.</text>
</comment>
<dbReference type="PROSITE" id="PS50931">
    <property type="entry name" value="HTH_LYSR"/>
    <property type="match status" value="1"/>
</dbReference>
<dbReference type="Proteomes" id="UP001629536">
    <property type="component" value="Unassembled WGS sequence"/>
</dbReference>
<dbReference type="InterPro" id="IPR005119">
    <property type="entry name" value="LysR_subst-bd"/>
</dbReference>
<evidence type="ECO:0000259" key="5">
    <source>
        <dbReference type="PROSITE" id="PS50931"/>
    </source>
</evidence>
<dbReference type="InterPro" id="IPR036390">
    <property type="entry name" value="WH_DNA-bd_sf"/>
</dbReference>
<reference evidence="6 7" key="1">
    <citation type="journal article" date="2024" name="Front. Microbiol.">
        <title>Pangenomic and biochemical analyses of Helcococcus ovis reveal widespread tetracycline resistance and a novel bacterial species, Helcococcus bovis.</title>
        <authorList>
            <person name="Cunha F."/>
            <person name="Zhai Y."/>
            <person name="Casaro S."/>
            <person name="Jones K.L."/>
            <person name="Hernandez M."/>
            <person name="Bisinotto R.S."/>
            <person name="Kariyawasam S."/>
            <person name="Brown M.B."/>
            <person name="Phillips A."/>
            <person name="Jeong K.C."/>
            <person name="Galvao K.N."/>
        </authorList>
    </citation>
    <scope>NUCLEOTIDE SEQUENCE [LARGE SCALE GENOMIC DNA]</scope>
    <source>
        <strain evidence="6 7">KG197</strain>
    </source>
</reference>
<dbReference type="EMBL" id="JBFNFH010000001">
    <property type="protein sequence ID" value="MFM1524113.1"/>
    <property type="molecule type" value="Genomic_DNA"/>
</dbReference>
<keyword evidence="2" id="KW-0805">Transcription regulation</keyword>
<name>A0ABW9F4N0_9FIRM</name>
<gene>
    <name evidence="6" type="ORF">ABGF40_00315</name>
</gene>
<dbReference type="Gene3D" id="3.40.190.290">
    <property type="match status" value="1"/>
</dbReference>
<dbReference type="RefSeq" id="WP_408105216.1">
    <property type="nucleotide sequence ID" value="NZ_JBFNFH010000001.1"/>
</dbReference>
<dbReference type="Pfam" id="PF03466">
    <property type="entry name" value="LysR_substrate"/>
    <property type="match status" value="1"/>
</dbReference>
<dbReference type="PANTHER" id="PTHR30126">
    <property type="entry name" value="HTH-TYPE TRANSCRIPTIONAL REGULATOR"/>
    <property type="match status" value="1"/>
</dbReference>
<evidence type="ECO:0000256" key="1">
    <source>
        <dbReference type="ARBA" id="ARBA00009437"/>
    </source>
</evidence>
<sequence>MNIDQIEAFLSIVEYGNINEASKHLFISQSSLSTRIKSLEEDLGFSLFIREKGVKKVFLTSCGEEFLKIAKQMNMLKEMSYKIKNLNLSQTLKIASVDAVNNFTFVPLYKSFMQLNKNIKLDIKTHHSNEIHNLVATSEADIGFVYNEIKHPDVISKPIFRELNYLVCHKDSNYYDDIELSKLDLSKEIFINWGRDFYQWHFHFFGENTKKLLTVNTGSLLYHYLNEPGNWSIAPMSVIKSFKESGNIVYYKLKNTPPPKICYMVTRKNKNLFDEDKISKFENLMMEFIESNYSICTFHTWMME</sequence>
<dbReference type="PANTHER" id="PTHR30126:SF40">
    <property type="entry name" value="HTH-TYPE TRANSCRIPTIONAL REGULATOR GLTR"/>
    <property type="match status" value="1"/>
</dbReference>
<dbReference type="InterPro" id="IPR000847">
    <property type="entry name" value="LysR_HTH_N"/>
</dbReference>
<accession>A0ABW9F4N0</accession>
<evidence type="ECO:0000256" key="4">
    <source>
        <dbReference type="ARBA" id="ARBA00023163"/>
    </source>
</evidence>
<evidence type="ECO:0000313" key="6">
    <source>
        <dbReference type="EMBL" id="MFM1524113.1"/>
    </source>
</evidence>
<dbReference type="SUPFAM" id="SSF53850">
    <property type="entry name" value="Periplasmic binding protein-like II"/>
    <property type="match status" value="1"/>
</dbReference>
<proteinExistence type="inferred from homology"/>
<dbReference type="PRINTS" id="PR00039">
    <property type="entry name" value="HTHLYSR"/>
</dbReference>
<organism evidence="6 7">
    <name type="scientific">Helcococcus bovis</name>
    <dbReference type="NCBI Taxonomy" id="3153252"/>
    <lineage>
        <taxon>Bacteria</taxon>
        <taxon>Bacillati</taxon>
        <taxon>Bacillota</taxon>
        <taxon>Tissierellia</taxon>
        <taxon>Tissierellales</taxon>
        <taxon>Peptoniphilaceae</taxon>
        <taxon>Helcococcus</taxon>
    </lineage>
</organism>
<protein>
    <submittedName>
        <fullName evidence="6">LysR family transcriptional regulator</fullName>
    </submittedName>
</protein>
<dbReference type="CDD" id="cd05466">
    <property type="entry name" value="PBP2_LTTR_substrate"/>
    <property type="match status" value="1"/>
</dbReference>
<dbReference type="Gene3D" id="1.10.10.10">
    <property type="entry name" value="Winged helix-like DNA-binding domain superfamily/Winged helix DNA-binding domain"/>
    <property type="match status" value="1"/>
</dbReference>
<keyword evidence="7" id="KW-1185">Reference proteome</keyword>
<keyword evidence="4" id="KW-0804">Transcription</keyword>
<evidence type="ECO:0000256" key="2">
    <source>
        <dbReference type="ARBA" id="ARBA00023015"/>
    </source>
</evidence>
<dbReference type="InterPro" id="IPR036388">
    <property type="entry name" value="WH-like_DNA-bd_sf"/>
</dbReference>
<evidence type="ECO:0000313" key="7">
    <source>
        <dbReference type="Proteomes" id="UP001629536"/>
    </source>
</evidence>
<comment type="caution">
    <text evidence="6">The sequence shown here is derived from an EMBL/GenBank/DDBJ whole genome shotgun (WGS) entry which is preliminary data.</text>
</comment>
<dbReference type="SUPFAM" id="SSF46785">
    <property type="entry name" value="Winged helix' DNA-binding domain"/>
    <property type="match status" value="1"/>
</dbReference>
<evidence type="ECO:0000256" key="3">
    <source>
        <dbReference type="ARBA" id="ARBA00023125"/>
    </source>
</evidence>
<keyword evidence="3" id="KW-0238">DNA-binding</keyword>
<feature type="domain" description="HTH lysR-type" evidence="5">
    <location>
        <begin position="1"/>
        <end position="60"/>
    </location>
</feature>
<dbReference type="Pfam" id="PF00126">
    <property type="entry name" value="HTH_1"/>
    <property type="match status" value="1"/>
</dbReference>